<evidence type="ECO:0000313" key="8">
    <source>
        <dbReference type="EMBL" id="GAA97929.1"/>
    </source>
</evidence>
<dbReference type="GO" id="GO:0008270">
    <property type="term" value="F:zinc ion binding"/>
    <property type="evidence" value="ECO:0007669"/>
    <property type="project" value="UniProtKB-KW"/>
</dbReference>
<dbReference type="SMART" id="SM00355">
    <property type="entry name" value="ZnF_C2H2"/>
    <property type="match status" value="2"/>
</dbReference>
<dbReference type="STRING" id="764103.G7E519"/>
<dbReference type="RefSeq" id="XP_014566347.1">
    <property type="nucleotide sequence ID" value="XM_014710861.1"/>
</dbReference>
<keyword evidence="1" id="KW-0479">Metal-binding</keyword>
<keyword evidence="3 5" id="KW-0863">Zinc-finger</keyword>
<dbReference type="Proteomes" id="UP000009131">
    <property type="component" value="Unassembled WGS sequence"/>
</dbReference>
<evidence type="ECO:0000256" key="6">
    <source>
        <dbReference type="SAM" id="MobiDB-lite"/>
    </source>
</evidence>
<feature type="domain" description="C2H2-type" evidence="7">
    <location>
        <begin position="271"/>
        <end position="298"/>
    </location>
</feature>
<dbReference type="HOGENOM" id="CLU_494394_0_0_1"/>
<evidence type="ECO:0000256" key="5">
    <source>
        <dbReference type="PROSITE-ProRule" id="PRU00042"/>
    </source>
</evidence>
<organism evidence="8 9">
    <name type="scientific">Mixia osmundae (strain CBS 9802 / IAM 14324 / JCM 22182 / KY 12970)</name>
    <dbReference type="NCBI Taxonomy" id="764103"/>
    <lineage>
        <taxon>Eukaryota</taxon>
        <taxon>Fungi</taxon>
        <taxon>Dikarya</taxon>
        <taxon>Basidiomycota</taxon>
        <taxon>Pucciniomycotina</taxon>
        <taxon>Mixiomycetes</taxon>
        <taxon>Mixiales</taxon>
        <taxon>Mixiaceae</taxon>
        <taxon>Mixia</taxon>
    </lineage>
</organism>
<feature type="compositionally biased region" description="Low complexity" evidence="6">
    <location>
        <begin position="353"/>
        <end position="364"/>
    </location>
</feature>
<dbReference type="AlphaFoldDB" id="G7E519"/>
<feature type="compositionally biased region" description="Polar residues" evidence="6">
    <location>
        <begin position="411"/>
        <end position="423"/>
    </location>
</feature>
<dbReference type="PROSITE" id="PS00028">
    <property type="entry name" value="ZINC_FINGER_C2H2_1"/>
    <property type="match status" value="1"/>
</dbReference>
<keyword evidence="4" id="KW-0862">Zinc</keyword>
<feature type="region of interest" description="Disordered" evidence="6">
    <location>
        <begin position="81"/>
        <end position="179"/>
    </location>
</feature>
<evidence type="ECO:0000256" key="4">
    <source>
        <dbReference type="ARBA" id="ARBA00022833"/>
    </source>
</evidence>
<proteinExistence type="predicted"/>
<sequence length="551" mass="59090">MLRHYASFQDSDGSDVCARPAQSLPPTFDRRASLPGSFGSMACQHNLGATSYAGTTADPTIPMASHAVGAFGPTSLQLKWNNYPGPDPTSSLPVRNHFRSRTQPNSIQLGHTVSASPTPARQSLHGRSTSLSDLTAIGRSGANSPYSGSSSPYHGHNSGSPYQHPQDKMTSSIYQQSRFTQSRTSWPMYPILSPPLENDGMLSPPADSHMHPGATPSYFDLPPTAPSSEIAAGVSDLALPPITQPASTYFSYDSKQPDVEVAPEPQQDRPFKCDECAQSFNRNHDLKRHKRIHLAVKPFPCAYCDKSFSRRDALKRHLLVRSCNKALRQAQPEASGSSPNKSESDSVSPPQMASTSPATTLSPSFAGTSPQLLTREALTGDLSLDEIPPSATDSSMSESVTGRPYILPHQLSNRSISASSSHDSYGETPGMTSTPSLISLQSHGSVGSLQSLYDPAMAGTAAYARPRQSSANAKRFAPYSPALGMSALSLSQADPSLPTHDLYAPDSYTDTSTFTASLADLDINADPLLHYTHNLNLEPSFDDFATFDVLE</sequence>
<dbReference type="Pfam" id="PF00096">
    <property type="entry name" value="zf-C2H2"/>
    <property type="match status" value="2"/>
</dbReference>
<feature type="compositionally biased region" description="Polar residues" evidence="6">
    <location>
        <begin position="332"/>
        <end position="352"/>
    </location>
</feature>
<feature type="region of interest" description="Disordered" evidence="6">
    <location>
        <begin position="411"/>
        <end position="439"/>
    </location>
</feature>
<dbReference type="FunFam" id="3.30.160.60:FF:000100">
    <property type="entry name" value="Zinc finger 45-like"/>
    <property type="match status" value="1"/>
</dbReference>
<dbReference type="GO" id="GO:0000981">
    <property type="term" value="F:DNA-binding transcription factor activity, RNA polymerase II-specific"/>
    <property type="evidence" value="ECO:0007669"/>
    <property type="project" value="TreeGrafter"/>
</dbReference>
<feature type="region of interest" description="Disordered" evidence="6">
    <location>
        <begin position="329"/>
        <end position="368"/>
    </location>
</feature>
<accession>G7E519</accession>
<evidence type="ECO:0000256" key="1">
    <source>
        <dbReference type="ARBA" id="ARBA00022723"/>
    </source>
</evidence>
<dbReference type="InParanoid" id="G7E519"/>
<dbReference type="PROSITE" id="PS50157">
    <property type="entry name" value="ZINC_FINGER_C2H2_2"/>
    <property type="match status" value="2"/>
</dbReference>
<dbReference type="InterPro" id="IPR013087">
    <property type="entry name" value="Znf_C2H2_type"/>
</dbReference>
<dbReference type="eggNOG" id="KOG1721">
    <property type="taxonomic scope" value="Eukaryota"/>
</dbReference>
<feature type="domain" description="C2H2-type" evidence="7">
    <location>
        <begin position="299"/>
        <end position="326"/>
    </location>
</feature>
<dbReference type="OrthoDB" id="8922241at2759"/>
<dbReference type="EMBL" id="BABT02000146">
    <property type="protein sequence ID" value="GAA97929.1"/>
    <property type="molecule type" value="Genomic_DNA"/>
</dbReference>
<evidence type="ECO:0000256" key="3">
    <source>
        <dbReference type="ARBA" id="ARBA00022771"/>
    </source>
</evidence>
<protein>
    <recommendedName>
        <fullName evidence="7">C2H2-type domain-containing protein</fullName>
    </recommendedName>
</protein>
<keyword evidence="2" id="KW-0677">Repeat</keyword>
<dbReference type="SUPFAM" id="SSF57667">
    <property type="entry name" value="beta-beta-alpha zinc fingers"/>
    <property type="match status" value="1"/>
</dbReference>
<reference evidence="8 9" key="2">
    <citation type="journal article" date="2012" name="Open Biol.">
        <title>Characteristics of nucleosomes and linker DNA regions on the genome of the basidiomycete Mixia osmundae revealed by mono- and dinucleosome mapping.</title>
        <authorList>
            <person name="Nishida H."/>
            <person name="Kondo S."/>
            <person name="Matsumoto T."/>
            <person name="Suzuki Y."/>
            <person name="Yoshikawa H."/>
            <person name="Taylor T.D."/>
            <person name="Sugiyama J."/>
        </authorList>
    </citation>
    <scope>NUCLEOTIDE SEQUENCE [LARGE SCALE GENOMIC DNA]</scope>
    <source>
        <strain evidence="9">CBS 9802 / IAM 14324 / JCM 22182 / KY 12970</strain>
    </source>
</reference>
<evidence type="ECO:0000256" key="2">
    <source>
        <dbReference type="ARBA" id="ARBA00022737"/>
    </source>
</evidence>
<gene>
    <name evidence="8" type="primary">Mo04609</name>
    <name evidence="8" type="ORF">E5Q_04609</name>
</gene>
<dbReference type="GO" id="GO:0032502">
    <property type="term" value="P:developmental process"/>
    <property type="evidence" value="ECO:0007669"/>
    <property type="project" value="UniProtKB-ARBA"/>
</dbReference>
<dbReference type="GO" id="GO:0000978">
    <property type="term" value="F:RNA polymerase II cis-regulatory region sequence-specific DNA binding"/>
    <property type="evidence" value="ECO:0007669"/>
    <property type="project" value="TreeGrafter"/>
</dbReference>
<feature type="compositionally biased region" description="Polar residues" evidence="6">
    <location>
        <begin position="168"/>
        <end position="179"/>
    </location>
</feature>
<feature type="region of interest" description="Disordered" evidence="6">
    <location>
        <begin position="1"/>
        <end position="28"/>
    </location>
</feature>
<feature type="compositionally biased region" description="Polar residues" evidence="6">
    <location>
        <begin position="101"/>
        <end position="133"/>
    </location>
</feature>
<keyword evidence="9" id="KW-1185">Reference proteome</keyword>
<feature type="compositionally biased region" description="Polar residues" evidence="6">
    <location>
        <begin position="430"/>
        <end position="439"/>
    </location>
</feature>
<dbReference type="PANTHER" id="PTHR23235">
    <property type="entry name" value="KRUEPPEL-LIKE TRANSCRIPTION FACTOR"/>
    <property type="match status" value="1"/>
</dbReference>
<evidence type="ECO:0000313" key="9">
    <source>
        <dbReference type="Proteomes" id="UP000009131"/>
    </source>
</evidence>
<evidence type="ECO:0000259" key="7">
    <source>
        <dbReference type="PROSITE" id="PS50157"/>
    </source>
</evidence>
<comment type="caution">
    <text evidence="8">The sequence shown here is derived from an EMBL/GenBank/DDBJ whole genome shotgun (WGS) entry which is preliminary data.</text>
</comment>
<dbReference type="FunFam" id="3.30.160.60:FF:000202">
    <property type="entry name" value="Zinc finger protein 574"/>
    <property type="match status" value="1"/>
</dbReference>
<name>G7E519_MIXOS</name>
<feature type="compositionally biased region" description="Low complexity" evidence="6">
    <location>
        <begin position="140"/>
        <end position="160"/>
    </location>
</feature>
<dbReference type="InterPro" id="IPR036236">
    <property type="entry name" value="Znf_C2H2_sf"/>
</dbReference>
<dbReference type="PANTHER" id="PTHR23235:SF120">
    <property type="entry name" value="KRUPPEL-LIKE FACTOR 15"/>
    <property type="match status" value="1"/>
</dbReference>
<dbReference type="Gene3D" id="3.30.160.60">
    <property type="entry name" value="Classic Zinc Finger"/>
    <property type="match status" value="2"/>
</dbReference>
<reference evidence="8 9" key="1">
    <citation type="journal article" date="2011" name="J. Gen. Appl. Microbiol.">
        <title>Draft genome sequencing of the enigmatic basidiomycete Mixia osmundae.</title>
        <authorList>
            <person name="Nishida H."/>
            <person name="Nagatsuka Y."/>
            <person name="Sugiyama J."/>
        </authorList>
    </citation>
    <scope>NUCLEOTIDE SEQUENCE [LARGE SCALE GENOMIC DNA]</scope>
    <source>
        <strain evidence="9">CBS 9802 / IAM 14324 / JCM 22182 / KY 12970</strain>
    </source>
</reference>